<protein>
    <recommendedName>
        <fullName evidence="3">DUF3572 family protein</fullName>
    </recommendedName>
</protein>
<sequence>MDPFRRRADSMDRSRAEFVGATALGVVASDPERLGLFLALSGIGPETLRESAAQPGFLLAVLDFVLSDDDLVRVVAKAADIAPTAVASARDQLAGPAPG</sequence>
<dbReference type="InterPro" id="IPR021955">
    <property type="entry name" value="DUF3572"/>
</dbReference>
<dbReference type="KEGG" id="bvr:BVIR_1591"/>
<keyword evidence="2" id="KW-1185">Reference proteome</keyword>
<dbReference type="STRING" id="1079.BVIR_1591"/>
<name>A0A0P0IU53_BLAVI</name>
<accession>A0A0P0IU53</accession>
<evidence type="ECO:0000313" key="2">
    <source>
        <dbReference type="Proteomes" id="UP000065734"/>
    </source>
</evidence>
<proteinExistence type="predicted"/>
<evidence type="ECO:0008006" key="3">
    <source>
        <dbReference type="Google" id="ProtNLM"/>
    </source>
</evidence>
<dbReference type="Proteomes" id="UP000065734">
    <property type="component" value="Chromosome I"/>
</dbReference>
<gene>
    <name evidence="1" type="ORF">BVIRIDIS_10360</name>
</gene>
<dbReference type="EMBL" id="LN907867">
    <property type="protein sequence ID" value="CUU42035.1"/>
    <property type="molecule type" value="Genomic_DNA"/>
</dbReference>
<reference evidence="2" key="1">
    <citation type="journal article" date="2016" name="Genome Announc.">
        <title>Revised genome sequence of the purple photosynthetic bacterium Blastochloris viridis.</title>
        <authorList>
            <person name="Liu L.N."/>
            <person name="Faulkner M."/>
            <person name="Liu X."/>
            <person name="Huang F."/>
            <person name="Darby A.C."/>
            <person name="Hall N."/>
        </authorList>
    </citation>
    <scope>NUCLEOTIDE SEQUENCE [LARGE SCALE GENOMIC DNA]</scope>
    <source>
        <strain evidence="2">ATCC 19567 / DSM 133 / F</strain>
    </source>
</reference>
<organism evidence="1 2">
    <name type="scientific">Blastochloris viridis</name>
    <name type="common">Rhodopseudomonas viridis</name>
    <dbReference type="NCBI Taxonomy" id="1079"/>
    <lineage>
        <taxon>Bacteria</taxon>
        <taxon>Pseudomonadati</taxon>
        <taxon>Pseudomonadota</taxon>
        <taxon>Alphaproteobacteria</taxon>
        <taxon>Hyphomicrobiales</taxon>
        <taxon>Blastochloridaceae</taxon>
        <taxon>Blastochloris</taxon>
    </lineage>
</organism>
<dbReference type="AlphaFoldDB" id="A0A0P0IU53"/>
<evidence type="ECO:0000313" key="1">
    <source>
        <dbReference type="EMBL" id="CUU42035.1"/>
    </source>
</evidence>
<dbReference type="Pfam" id="PF12096">
    <property type="entry name" value="DUF3572"/>
    <property type="match status" value="1"/>
</dbReference>